<dbReference type="InterPro" id="IPR001279">
    <property type="entry name" value="Metallo-B-lactamas"/>
</dbReference>
<feature type="domain" description="Metallo-beta-lactamase" evidence="3">
    <location>
        <begin position="77"/>
        <end position="272"/>
    </location>
</feature>
<evidence type="ECO:0000256" key="2">
    <source>
        <dbReference type="SAM" id="SignalP"/>
    </source>
</evidence>
<reference evidence="4 5" key="1">
    <citation type="submission" date="2018-09" db="EMBL/GenBank/DDBJ databases">
        <title>Phylogeny of the Shewanellaceae, and recommendation for two new genera, Pseudoshewanella and Parashewanella.</title>
        <authorList>
            <person name="Wang G."/>
        </authorList>
    </citation>
    <scope>NUCLEOTIDE SEQUENCE [LARGE SCALE GENOMIC DNA]</scope>
    <source>
        <strain evidence="4 5">C51</strain>
    </source>
</reference>
<dbReference type="InterPro" id="IPR044094">
    <property type="entry name" value="AtsA-like_MBL-fold"/>
</dbReference>
<keyword evidence="5" id="KW-1185">Reference proteome</keyword>
<dbReference type="SUPFAM" id="SSF56281">
    <property type="entry name" value="Metallo-hydrolase/oxidoreductase"/>
    <property type="match status" value="1"/>
</dbReference>
<dbReference type="InterPro" id="IPR036866">
    <property type="entry name" value="RibonucZ/Hydroxyglut_hydro"/>
</dbReference>
<comment type="caution">
    <text evidence="4">The sequence shown here is derived from an EMBL/GenBank/DDBJ whole genome shotgun (WGS) entry which is preliminary data.</text>
</comment>
<protein>
    <submittedName>
        <fullName evidence="4">MBL fold metallo-hydrolase</fullName>
    </submittedName>
</protein>
<dbReference type="GO" id="GO:0042781">
    <property type="term" value="F:3'-tRNA processing endoribonuclease activity"/>
    <property type="evidence" value="ECO:0007669"/>
    <property type="project" value="TreeGrafter"/>
</dbReference>
<evidence type="ECO:0000256" key="1">
    <source>
        <dbReference type="ARBA" id="ARBA00022801"/>
    </source>
</evidence>
<feature type="signal peptide" evidence="2">
    <location>
        <begin position="1"/>
        <end position="23"/>
    </location>
</feature>
<dbReference type="Proteomes" id="UP000281474">
    <property type="component" value="Unassembled WGS sequence"/>
</dbReference>
<keyword evidence="2" id="KW-0732">Signal</keyword>
<sequence>MYKNLKSLAVLISFSLLSAQSIAASQCDNMKVQTLGAGGPEVSDGLASASFLVWINDKAKVMVDAGGGSSLNFEKSGAKFFDLDVMLFTHLHVDHSAALPIYIKAGYFTNRSQALNIYGPTSSGDFPSTTTWIKGLFDNKPARVYSYLNDNINQKKSTQFLVKPHNIQPNNNVWTQSLNNGIKISAINVNHNPVPALAWRVDYKQCSVTFSGDMSGTSDNLPKLAYKTDLLVANNAIPQDAGRIAKRLHMTPETIGTLANQAKAKQVALAHFMNRTINRKDESVSIIKKEYSGNVSLVKELEFIEVK</sequence>
<proteinExistence type="predicted"/>
<dbReference type="Pfam" id="PF12706">
    <property type="entry name" value="Lactamase_B_2"/>
    <property type="match status" value="1"/>
</dbReference>
<organism evidence="4 5">
    <name type="scientific">Parashewanella curva</name>
    <dbReference type="NCBI Taxonomy" id="2338552"/>
    <lineage>
        <taxon>Bacteria</taxon>
        <taxon>Pseudomonadati</taxon>
        <taxon>Pseudomonadota</taxon>
        <taxon>Gammaproteobacteria</taxon>
        <taxon>Alteromonadales</taxon>
        <taxon>Shewanellaceae</taxon>
        <taxon>Parashewanella</taxon>
    </lineage>
</organism>
<dbReference type="CDD" id="cd07719">
    <property type="entry name" value="arylsulfatase_AtsA-like_MBL-fold"/>
    <property type="match status" value="1"/>
</dbReference>
<dbReference type="AlphaFoldDB" id="A0A3L8PWD2"/>
<gene>
    <name evidence="4" type="ORF">D5018_11005</name>
</gene>
<evidence type="ECO:0000313" key="5">
    <source>
        <dbReference type="Proteomes" id="UP000281474"/>
    </source>
</evidence>
<evidence type="ECO:0000313" key="4">
    <source>
        <dbReference type="EMBL" id="RLV59674.1"/>
    </source>
</evidence>
<dbReference type="OrthoDB" id="9803916at2"/>
<accession>A0A3L8PWD2</accession>
<evidence type="ECO:0000259" key="3">
    <source>
        <dbReference type="Pfam" id="PF12706"/>
    </source>
</evidence>
<dbReference type="PANTHER" id="PTHR46018:SF2">
    <property type="entry name" value="ZINC PHOSPHODIESTERASE ELAC PROTEIN 1"/>
    <property type="match status" value="1"/>
</dbReference>
<name>A0A3L8PWD2_9GAMM</name>
<keyword evidence="1 4" id="KW-0378">Hydrolase</keyword>
<dbReference type="Gene3D" id="3.60.15.10">
    <property type="entry name" value="Ribonuclease Z/Hydroxyacylglutathione hydrolase-like"/>
    <property type="match status" value="1"/>
</dbReference>
<feature type="chain" id="PRO_5017986711" evidence="2">
    <location>
        <begin position="24"/>
        <end position="307"/>
    </location>
</feature>
<dbReference type="EMBL" id="QZEI01000029">
    <property type="protein sequence ID" value="RLV59674.1"/>
    <property type="molecule type" value="Genomic_DNA"/>
</dbReference>
<dbReference type="PANTHER" id="PTHR46018">
    <property type="entry name" value="ZINC PHOSPHODIESTERASE ELAC PROTEIN 1"/>
    <property type="match status" value="1"/>
</dbReference>